<comment type="catalytic activity">
    <reaction evidence="10">
        <text>a phosphate monoester + H2O = an alcohol + phosphate</text>
        <dbReference type="Rhea" id="RHEA:15017"/>
        <dbReference type="ChEBI" id="CHEBI:15377"/>
        <dbReference type="ChEBI" id="CHEBI:30879"/>
        <dbReference type="ChEBI" id="CHEBI:43474"/>
        <dbReference type="ChEBI" id="CHEBI:67140"/>
        <dbReference type="EC" id="3.1.3.1"/>
    </reaction>
</comment>
<accession>A0ABN8I4S7</accession>
<gene>
    <name evidence="11" type="ORF">IPOD504_LOCUS6390</name>
</gene>
<evidence type="ECO:0000256" key="8">
    <source>
        <dbReference type="ARBA" id="ARBA00022842"/>
    </source>
</evidence>
<keyword evidence="12" id="KW-1185">Reference proteome</keyword>
<feature type="non-terminal residue" evidence="11">
    <location>
        <position position="476"/>
    </location>
</feature>
<dbReference type="SMART" id="SM00098">
    <property type="entry name" value="alkPPc"/>
    <property type="match status" value="1"/>
</dbReference>
<sequence length="476" mass="52647">MFLFCAYARTLYNDRQTKPKTNFDEHNKEHWRIQAQWILRDKVSSSLNKKVAKNVILFLGDGMSITTLAATRVYLGQKYGFMGEELKLSFEAFPYTGLAKTYCVDNNVADSACSGTAYLTGVKANSGTVGLSGAVQRGDCNGQKEGIHSVTGLIDWAQKAGKATGVVTTTRVTHATPAASYAHSADRTWEADSDTPEGSACEDIAQQLVRGRVGRRINVVMGGGRKNFLSHKMKDDDGYPGHRSDDLDLIKEWYQNKKSIGASPIYVQKKSQLQSVNLKEYDSLLGLFAYDHMPYHLEAGDDVPALSEMTQKAIQMLSTNKNGFFLFVEGGRIDTAHHETKARKALDETAELAKAVEAALKMVDPEETLIIVTSDHSHTMTYSGYSKRGTDILGFTNKMNASDNLPYTTLSYANGPGYKPHEEFQRHNLLLDNMNIKGRCKGPWSHLFTGNYEQNFIPHAIAFAACIGPGYTTCKQ</sequence>
<evidence type="ECO:0000313" key="11">
    <source>
        <dbReference type="EMBL" id="CAH2048806.1"/>
    </source>
</evidence>
<keyword evidence="7 10" id="KW-0862">Zinc</keyword>
<evidence type="ECO:0000256" key="3">
    <source>
        <dbReference type="ARBA" id="ARBA00005984"/>
    </source>
</evidence>
<dbReference type="CDD" id="cd16012">
    <property type="entry name" value="ALP"/>
    <property type="match status" value="1"/>
</dbReference>
<keyword evidence="5" id="KW-0479">Metal-binding</keyword>
<proteinExistence type="inferred from homology"/>
<reference evidence="11" key="1">
    <citation type="submission" date="2022-03" db="EMBL/GenBank/DDBJ databases">
        <authorList>
            <person name="Martin H S."/>
        </authorList>
    </citation>
    <scope>NUCLEOTIDE SEQUENCE</scope>
</reference>
<dbReference type="EMBL" id="OW152830">
    <property type="protein sequence ID" value="CAH2048806.1"/>
    <property type="molecule type" value="Genomic_DNA"/>
</dbReference>
<keyword evidence="8 10" id="KW-0460">Magnesium</keyword>
<evidence type="ECO:0000256" key="1">
    <source>
        <dbReference type="ARBA" id="ARBA00001946"/>
    </source>
</evidence>
<dbReference type="Proteomes" id="UP000837857">
    <property type="component" value="Chromosome 18"/>
</dbReference>
<organism evidence="11 12">
    <name type="scientific">Iphiclides podalirius</name>
    <name type="common">scarce swallowtail</name>
    <dbReference type="NCBI Taxonomy" id="110791"/>
    <lineage>
        <taxon>Eukaryota</taxon>
        <taxon>Metazoa</taxon>
        <taxon>Ecdysozoa</taxon>
        <taxon>Arthropoda</taxon>
        <taxon>Hexapoda</taxon>
        <taxon>Insecta</taxon>
        <taxon>Pterygota</taxon>
        <taxon>Neoptera</taxon>
        <taxon>Endopterygota</taxon>
        <taxon>Lepidoptera</taxon>
        <taxon>Glossata</taxon>
        <taxon>Ditrysia</taxon>
        <taxon>Papilionoidea</taxon>
        <taxon>Papilionidae</taxon>
        <taxon>Papilioninae</taxon>
        <taxon>Iphiclides</taxon>
    </lineage>
</organism>
<keyword evidence="6 10" id="KW-0378">Hydrolase</keyword>
<evidence type="ECO:0000256" key="2">
    <source>
        <dbReference type="ARBA" id="ARBA00001947"/>
    </source>
</evidence>
<dbReference type="InterPro" id="IPR017850">
    <property type="entry name" value="Alkaline_phosphatase_core_sf"/>
</dbReference>
<dbReference type="SUPFAM" id="SSF53649">
    <property type="entry name" value="Alkaline phosphatase-like"/>
    <property type="match status" value="1"/>
</dbReference>
<evidence type="ECO:0000256" key="4">
    <source>
        <dbReference type="ARBA" id="ARBA00012647"/>
    </source>
</evidence>
<evidence type="ECO:0000256" key="5">
    <source>
        <dbReference type="ARBA" id="ARBA00022723"/>
    </source>
</evidence>
<dbReference type="PRINTS" id="PR00113">
    <property type="entry name" value="ALKPHPHTASE"/>
</dbReference>
<dbReference type="EC" id="3.1.3.1" evidence="4 10"/>
<dbReference type="InterPro" id="IPR018299">
    <property type="entry name" value="Alkaline_phosphatase_AS"/>
</dbReference>
<dbReference type="Pfam" id="PF00245">
    <property type="entry name" value="Alk_phosphatase"/>
    <property type="match status" value="1"/>
</dbReference>
<protein>
    <recommendedName>
        <fullName evidence="4 10">Alkaline phosphatase</fullName>
        <ecNumber evidence="4 10">3.1.3.1</ecNumber>
    </recommendedName>
</protein>
<evidence type="ECO:0000313" key="12">
    <source>
        <dbReference type="Proteomes" id="UP000837857"/>
    </source>
</evidence>
<dbReference type="PANTHER" id="PTHR11596:SF91">
    <property type="entry name" value="ALKALINE PHOSPHATASE-RELATED"/>
    <property type="match status" value="1"/>
</dbReference>
<comment type="cofactor">
    <cofactor evidence="1">
        <name>Mg(2+)</name>
        <dbReference type="ChEBI" id="CHEBI:18420"/>
    </cofactor>
</comment>
<comment type="cofactor">
    <cofactor evidence="2">
        <name>Zn(2+)</name>
        <dbReference type="ChEBI" id="CHEBI:29105"/>
    </cofactor>
</comment>
<name>A0ABN8I4S7_9NEOP</name>
<evidence type="ECO:0000256" key="10">
    <source>
        <dbReference type="RuleBase" id="RU003947"/>
    </source>
</evidence>
<evidence type="ECO:0000256" key="9">
    <source>
        <dbReference type="RuleBase" id="RU003946"/>
    </source>
</evidence>
<dbReference type="PANTHER" id="PTHR11596">
    <property type="entry name" value="ALKALINE PHOSPHATASE"/>
    <property type="match status" value="1"/>
</dbReference>
<evidence type="ECO:0000256" key="6">
    <source>
        <dbReference type="ARBA" id="ARBA00022801"/>
    </source>
</evidence>
<evidence type="ECO:0000256" key="7">
    <source>
        <dbReference type="ARBA" id="ARBA00022833"/>
    </source>
</evidence>
<dbReference type="Gene3D" id="3.40.720.10">
    <property type="entry name" value="Alkaline Phosphatase, subunit A"/>
    <property type="match status" value="1"/>
</dbReference>
<comment type="similarity">
    <text evidence="3 9">Belongs to the alkaline phosphatase family.</text>
</comment>
<dbReference type="PROSITE" id="PS00123">
    <property type="entry name" value="ALKALINE_PHOSPHATASE"/>
    <property type="match status" value="1"/>
</dbReference>
<dbReference type="InterPro" id="IPR001952">
    <property type="entry name" value="Alkaline_phosphatase"/>
</dbReference>